<evidence type="ECO:0008006" key="5">
    <source>
        <dbReference type="Google" id="ProtNLM"/>
    </source>
</evidence>
<sequence>MSLSQEALQKLYGEIQTQALKTQQELALGRSQLTAKQREMRKIQLTLSEMSSLDPDTPVYEGVGKMFVSAPVPEMKEKLQSQMKQLETDVVGLNKKLHYLETTATKSQDHIEAILKRGAGA</sequence>
<dbReference type="PANTHER" id="PTHR20903:SF0">
    <property type="entry name" value="PREFOLDIN SUBUNIT 1"/>
    <property type="match status" value="1"/>
</dbReference>
<comment type="similarity">
    <text evidence="1">Belongs to the prefoldin subunit beta family.</text>
</comment>
<dbReference type="GO" id="GO:0044183">
    <property type="term" value="F:protein folding chaperone"/>
    <property type="evidence" value="ECO:0007669"/>
    <property type="project" value="TreeGrafter"/>
</dbReference>
<dbReference type="OrthoDB" id="2015447at2759"/>
<dbReference type="CDD" id="cd23164">
    <property type="entry name" value="Prefoldin_1"/>
    <property type="match status" value="1"/>
</dbReference>
<proteinExistence type="inferred from homology"/>
<dbReference type="PANTHER" id="PTHR20903">
    <property type="entry name" value="PREFOLDIN SUBUNIT 1-RELATED"/>
    <property type="match status" value="1"/>
</dbReference>
<evidence type="ECO:0000313" key="3">
    <source>
        <dbReference type="EMBL" id="KAJ4394320.1"/>
    </source>
</evidence>
<accession>A0A9W8YWU9</accession>
<dbReference type="InterPro" id="IPR002777">
    <property type="entry name" value="PFD_beta-like"/>
</dbReference>
<evidence type="ECO:0000256" key="2">
    <source>
        <dbReference type="ARBA" id="ARBA00023186"/>
    </source>
</evidence>
<dbReference type="Proteomes" id="UP001140453">
    <property type="component" value="Unassembled WGS sequence"/>
</dbReference>
<dbReference type="InterPro" id="IPR009053">
    <property type="entry name" value="Prefoldin"/>
</dbReference>
<keyword evidence="2" id="KW-0143">Chaperone</keyword>
<dbReference type="GO" id="GO:0051082">
    <property type="term" value="F:unfolded protein binding"/>
    <property type="evidence" value="ECO:0007669"/>
    <property type="project" value="InterPro"/>
</dbReference>
<dbReference type="SUPFAM" id="SSF46579">
    <property type="entry name" value="Prefoldin"/>
    <property type="match status" value="1"/>
</dbReference>
<name>A0A9W8YWU9_9PEZI</name>
<organism evidence="3 4">
    <name type="scientific">Gnomoniopsis smithogilvyi</name>
    <dbReference type="NCBI Taxonomy" id="1191159"/>
    <lineage>
        <taxon>Eukaryota</taxon>
        <taxon>Fungi</taxon>
        <taxon>Dikarya</taxon>
        <taxon>Ascomycota</taxon>
        <taxon>Pezizomycotina</taxon>
        <taxon>Sordariomycetes</taxon>
        <taxon>Sordariomycetidae</taxon>
        <taxon>Diaporthales</taxon>
        <taxon>Gnomoniaceae</taxon>
        <taxon>Gnomoniopsis</taxon>
    </lineage>
</organism>
<dbReference type="GO" id="GO:0005737">
    <property type="term" value="C:cytoplasm"/>
    <property type="evidence" value="ECO:0007669"/>
    <property type="project" value="TreeGrafter"/>
</dbReference>
<keyword evidence="4" id="KW-1185">Reference proteome</keyword>
<dbReference type="Pfam" id="PF01920">
    <property type="entry name" value="Prefoldin_2"/>
    <property type="match status" value="1"/>
</dbReference>
<reference evidence="3" key="1">
    <citation type="submission" date="2022-10" db="EMBL/GenBank/DDBJ databases">
        <title>Tapping the CABI collections for fungal endophytes: first genome assemblies for Collariella, Neodidymelliopsis, Ascochyta clinopodiicola, Didymella pomorum, Didymosphaeria variabile, Neocosmospora piperis and Neocucurbitaria cava.</title>
        <authorList>
            <person name="Hill R."/>
        </authorList>
    </citation>
    <scope>NUCLEOTIDE SEQUENCE</scope>
    <source>
        <strain evidence="3">IMI 355082</strain>
    </source>
</reference>
<evidence type="ECO:0000313" key="4">
    <source>
        <dbReference type="Proteomes" id="UP001140453"/>
    </source>
</evidence>
<dbReference type="EMBL" id="JAPEVB010000002">
    <property type="protein sequence ID" value="KAJ4394320.1"/>
    <property type="molecule type" value="Genomic_DNA"/>
</dbReference>
<dbReference type="GO" id="GO:0016272">
    <property type="term" value="C:prefoldin complex"/>
    <property type="evidence" value="ECO:0007669"/>
    <property type="project" value="InterPro"/>
</dbReference>
<protein>
    <recommendedName>
        <fullName evidence="5">Prefoldin subunit 1</fullName>
    </recommendedName>
</protein>
<comment type="caution">
    <text evidence="3">The sequence shown here is derived from an EMBL/GenBank/DDBJ whole genome shotgun (WGS) entry which is preliminary data.</text>
</comment>
<dbReference type="Gene3D" id="1.10.287.370">
    <property type="match status" value="1"/>
</dbReference>
<gene>
    <name evidence="3" type="ORF">N0V93_003537</name>
</gene>
<evidence type="ECO:0000256" key="1">
    <source>
        <dbReference type="ARBA" id="ARBA00008045"/>
    </source>
</evidence>
<dbReference type="AlphaFoldDB" id="A0A9W8YWU9"/>